<dbReference type="InterPro" id="IPR044846">
    <property type="entry name" value="GH10"/>
</dbReference>
<dbReference type="SMART" id="SM00633">
    <property type="entry name" value="Glyco_10"/>
    <property type="match status" value="1"/>
</dbReference>
<evidence type="ECO:0000256" key="7">
    <source>
        <dbReference type="SAM" id="SignalP"/>
    </source>
</evidence>
<reference evidence="9" key="1">
    <citation type="journal article" date="2008" name="Nature">
        <title>The amphioxus genome and the evolution of the chordate karyotype.</title>
        <authorList>
            <consortium name="US DOE Joint Genome Institute (JGI-PGF)"/>
            <person name="Putnam N.H."/>
            <person name="Butts T."/>
            <person name="Ferrier D.E.K."/>
            <person name="Furlong R.F."/>
            <person name="Hellsten U."/>
            <person name="Kawashima T."/>
            <person name="Robinson-Rechavi M."/>
            <person name="Shoguchi E."/>
            <person name="Terry A."/>
            <person name="Yu J.-K."/>
            <person name="Benito-Gutierrez E.L."/>
            <person name="Dubchak I."/>
            <person name="Garcia-Fernandez J."/>
            <person name="Gibson-Brown J.J."/>
            <person name="Grigoriev I.V."/>
            <person name="Horton A.C."/>
            <person name="de Jong P.J."/>
            <person name="Jurka J."/>
            <person name="Kapitonov V.V."/>
            <person name="Kohara Y."/>
            <person name="Kuroki Y."/>
            <person name="Lindquist E."/>
            <person name="Lucas S."/>
            <person name="Osoegawa K."/>
            <person name="Pennacchio L.A."/>
            <person name="Salamov A.A."/>
            <person name="Satou Y."/>
            <person name="Sauka-Spengler T."/>
            <person name="Schmutz J."/>
            <person name="Shin-I T."/>
            <person name="Toyoda A."/>
            <person name="Bronner-Fraser M."/>
            <person name="Fujiyama A."/>
            <person name="Holland L.Z."/>
            <person name="Holland P.W.H."/>
            <person name="Satoh N."/>
            <person name="Rokhsar D.S."/>
        </authorList>
    </citation>
    <scope>NUCLEOTIDE SEQUENCE [LARGE SCALE GENOMIC DNA]</scope>
    <source>
        <strain evidence="9">S238N-H82</strain>
        <tissue evidence="9">Testes</tissue>
    </source>
</reference>
<dbReference type="GO" id="GO:0000272">
    <property type="term" value="P:polysaccharide catabolic process"/>
    <property type="evidence" value="ECO:0007669"/>
    <property type="project" value="UniProtKB-KW"/>
</dbReference>
<organism>
    <name type="scientific">Branchiostoma floridae</name>
    <name type="common">Florida lancelet</name>
    <name type="synonym">Amphioxus</name>
    <dbReference type="NCBI Taxonomy" id="7739"/>
    <lineage>
        <taxon>Eukaryota</taxon>
        <taxon>Metazoa</taxon>
        <taxon>Chordata</taxon>
        <taxon>Cephalochordata</taxon>
        <taxon>Leptocardii</taxon>
        <taxon>Amphioxiformes</taxon>
        <taxon>Branchiostomatidae</taxon>
        <taxon>Branchiostoma</taxon>
    </lineage>
</organism>
<dbReference type="Gene3D" id="3.20.20.80">
    <property type="entry name" value="Glycosidases"/>
    <property type="match status" value="1"/>
</dbReference>
<feature type="signal peptide" evidence="7">
    <location>
        <begin position="1"/>
        <end position="20"/>
    </location>
</feature>
<dbReference type="InParanoid" id="C3YR46"/>
<evidence type="ECO:0000313" key="9">
    <source>
        <dbReference type="EMBL" id="EEN57222.1"/>
    </source>
</evidence>
<sequence>MTPATLSASLLWLTACVVSAEIFRNAGFESPLGPENWSCSGCTGLRDGDDKVEGTYNGSEVHLMMFSTNMTAQDGWRRMYGDITVPDTYGGSVSRVWMHVAGAPAAVRFLVDGASLEELSMRESWRAEADARIEQIRKRDVILRNSDLSTVTQPALQVAQTKSHFAFGSAVKATALETSGHYRDFFFNNFEWAVIENGLKWQQTDPYPFVVSVPIRGHCIFWAKPEHVPKWLGWVDWIWDGFVRHMCRQRVDDVVGRYAGRLAHWDVNNEMLHASYFMDRAGGPQIRYDMFRWAREKDPNVKLFLNDYNVISSSQATQAYADQISEFLGNGAPVGGVGVQGHFKSLPDPVLIKSRLDLLASSGLPIWVTELDFSEPDEFEKADGYEDAMRAAFSHPAVEGLLIWGFWDQAHWRPDAALVNGENFQLNEAGHRWQRLVFHDWRTNLSLTDGIVTPEGKEFIFRGFHGNYEVKVKNHGQVVATKTFYLRPEEGSLVVDIDITDES</sequence>
<evidence type="ECO:0000256" key="3">
    <source>
        <dbReference type="ARBA" id="ARBA00023277"/>
    </source>
</evidence>
<feature type="domain" description="GH10" evidence="8">
    <location>
        <begin position="150"/>
        <end position="436"/>
    </location>
</feature>
<accession>C3YR46</accession>
<keyword evidence="5" id="KW-0624">Polysaccharide degradation</keyword>
<comment type="similarity">
    <text evidence="1">Belongs to the glycosyl hydrolase 10 (cellulase F) family.</text>
</comment>
<keyword evidence="7" id="KW-0732">Signal</keyword>
<proteinExistence type="inferred from homology"/>
<dbReference type="EMBL" id="GG666546">
    <property type="protein sequence ID" value="EEN57222.1"/>
    <property type="molecule type" value="Genomic_DNA"/>
</dbReference>
<dbReference type="InterPro" id="IPR017853">
    <property type="entry name" value="GH"/>
</dbReference>
<dbReference type="InterPro" id="IPR001000">
    <property type="entry name" value="GH10_dom"/>
</dbReference>
<gene>
    <name evidence="9" type="ORF">BRAFLDRAFT_81986</name>
</gene>
<dbReference type="PROSITE" id="PS51760">
    <property type="entry name" value="GH10_2"/>
    <property type="match status" value="1"/>
</dbReference>
<evidence type="ECO:0000256" key="2">
    <source>
        <dbReference type="ARBA" id="ARBA00022801"/>
    </source>
</evidence>
<dbReference type="PANTHER" id="PTHR31490:SF1">
    <property type="entry name" value="ENDO-1,4-BETA-XYLANASE 1"/>
    <property type="match status" value="1"/>
</dbReference>
<protein>
    <recommendedName>
        <fullName evidence="8">GH10 domain-containing protein</fullName>
    </recommendedName>
</protein>
<dbReference type="InterPro" id="IPR031158">
    <property type="entry name" value="GH10_AS"/>
</dbReference>
<name>C3YR46_BRAFL</name>
<keyword evidence="4" id="KW-0326">Glycosidase</keyword>
<dbReference type="Pfam" id="PF00331">
    <property type="entry name" value="Glyco_hydro_10"/>
    <property type="match status" value="1"/>
</dbReference>
<evidence type="ECO:0000259" key="8">
    <source>
        <dbReference type="PROSITE" id="PS51760"/>
    </source>
</evidence>
<dbReference type="PANTHER" id="PTHR31490">
    <property type="entry name" value="GLYCOSYL HYDROLASE"/>
    <property type="match status" value="1"/>
</dbReference>
<keyword evidence="3" id="KW-0119">Carbohydrate metabolism</keyword>
<keyword evidence="2" id="KW-0378">Hydrolase</keyword>
<evidence type="ECO:0000256" key="6">
    <source>
        <dbReference type="PROSITE-ProRule" id="PRU10061"/>
    </source>
</evidence>
<dbReference type="SUPFAM" id="SSF51445">
    <property type="entry name" value="(Trans)glycosidases"/>
    <property type="match status" value="1"/>
</dbReference>
<feature type="active site" description="Nucleophile" evidence="6">
    <location>
        <position position="370"/>
    </location>
</feature>
<dbReference type="PROSITE" id="PS00591">
    <property type="entry name" value="GH10_1"/>
    <property type="match status" value="1"/>
</dbReference>
<evidence type="ECO:0000256" key="1">
    <source>
        <dbReference type="ARBA" id="ARBA00007495"/>
    </source>
</evidence>
<evidence type="ECO:0000256" key="5">
    <source>
        <dbReference type="ARBA" id="ARBA00023326"/>
    </source>
</evidence>
<dbReference type="PRINTS" id="PR00134">
    <property type="entry name" value="GLHYDRLASE10"/>
</dbReference>
<evidence type="ECO:0000256" key="4">
    <source>
        <dbReference type="ARBA" id="ARBA00023295"/>
    </source>
</evidence>
<dbReference type="eggNOG" id="ENOG502QSCW">
    <property type="taxonomic scope" value="Eukaryota"/>
</dbReference>
<feature type="chain" id="PRO_5002933964" description="GH10 domain-containing protein" evidence="7">
    <location>
        <begin position="21"/>
        <end position="503"/>
    </location>
</feature>
<dbReference type="GO" id="GO:0031176">
    <property type="term" value="F:endo-1,4-beta-xylanase activity"/>
    <property type="evidence" value="ECO:0007669"/>
    <property type="project" value="UniProtKB-ARBA"/>
</dbReference>
<dbReference type="AlphaFoldDB" id="C3YR46"/>